<evidence type="ECO:0000313" key="4">
    <source>
        <dbReference type="Proteomes" id="UP000886687"/>
    </source>
</evidence>
<keyword evidence="1" id="KW-1133">Transmembrane helix</keyword>
<dbReference type="AlphaFoldDB" id="A0A9E4MZT0"/>
<keyword evidence="1" id="KW-0812">Transmembrane</keyword>
<dbReference type="SUPFAM" id="SSF69593">
    <property type="entry name" value="Glycerol-3-phosphate (1)-acyltransferase"/>
    <property type="match status" value="1"/>
</dbReference>
<dbReference type="Proteomes" id="UP000886687">
    <property type="component" value="Unassembled WGS sequence"/>
</dbReference>
<feature type="domain" description="Phospholipid/glycerol acyltransferase" evidence="2">
    <location>
        <begin position="50"/>
        <end position="176"/>
    </location>
</feature>
<evidence type="ECO:0000256" key="1">
    <source>
        <dbReference type="SAM" id="Phobius"/>
    </source>
</evidence>
<sequence>MEHETSTISRVTKLSRFEKLWQTFCRWVVKIFYRQFEVSGLENLPEDQGIVLCANHVNALADPVVIQAATQKAIRPLTRSGLFENPLLRPVLQRIGAVPIYRRADPGVDVSKNTDTFEKCYGLLAKGETLIIFPEGQSHDDSKLSLLKTGAARLALGTIKVTGVEPAVIPVGLTFPQKGQFRSAVLVQFGKPIELTFPASHTDELKAIELTERIRQGLTSLTLNAESWEEIHLVNRVERFFALRHGRYHRRNLQQRFRAQQRIIDAQKLLRNHEPDRVRALIVQLRHFERICHYCGVKDYQLSLDYRPTLIVLYVLRMTGMLMVVFPIALWGIANSYIPYQITKHLTRHFARGTNQYDTAQMVLGLVAFSSVWSLQIYLIFQSFGWQWTLTYIATLLISIPVLLMVRGEKQRIVENIRVFVLFLRKRDLKSYLRKKRQALEKELAKMVRIANRLSNH</sequence>
<name>A0A9E4MZT0_9GAMM</name>
<evidence type="ECO:0000313" key="3">
    <source>
        <dbReference type="EMBL" id="MCG7938075.1"/>
    </source>
</evidence>
<keyword evidence="3" id="KW-0808">Transferase</keyword>
<reference evidence="3" key="1">
    <citation type="journal article" date="2021" name="Proc. Natl. Acad. Sci. U.S.A.">
        <title>Global biogeography of chemosynthetic symbionts reveals both localized and globally distributed symbiont groups. .</title>
        <authorList>
            <person name="Osvatic J.T."/>
            <person name="Wilkins L.G.E."/>
            <person name="Leibrecht L."/>
            <person name="Leray M."/>
            <person name="Zauner S."/>
            <person name="Polzin J."/>
            <person name="Camacho Y."/>
            <person name="Gros O."/>
            <person name="van Gils J.A."/>
            <person name="Eisen J.A."/>
            <person name="Petersen J.M."/>
            <person name="Yuen B."/>
        </authorList>
    </citation>
    <scope>NUCLEOTIDE SEQUENCE</scope>
    <source>
        <strain evidence="3">MAGL173</strain>
    </source>
</reference>
<keyword evidence="1" id="KW-0472">Membrane</keyword>
<gene>
    <name evidence="3" type="ORF">JAZ04_04340</name>
</gene>
<dbReference type="GO" id="GO:0004366">
    <property type="term" value="F:glycerol-3-phosphate O-acyltransferase activity"/>
    <property type="evidence" value="ECO:0007669"/>
    <property type="project" value="TreeGrafter"/>
</dbReference>
<protein>
    <submittedName>
        <fullName evidence="3">1-acyl-sn-glycerol-3-phosphate acyltransferase</fullName>
    </submittedName>
</protein>
<dbReference type="GO" id="GO:0008654">
    <property type="term" value="P:phospholipid biosynthetic process"/>
    <property type="evidence" value="ECO:0007669"/>
    <property type="project" value="TreeGrafter"/>
</dbReference>
<organism evidence="3 4">
    <name type="scientific">Candidatus Thiodiazotropha lotti</name>
    <dbReference type="NCBI Taxonomy" id="2792787"/>
    <lineage>
        <taxon>Bacteria</taxon>
        <taxon>Pseudomonadati</taxon>
        <taxon>Pseudomonadota</taxon>
        <taxon>Gammaproteobacteria</taxon>
        <taxon>Chromatiales</taxon>
        <taxon>Sedimenticolaceae</taxon>
        <taxon>Candidatus Thiodiazotropha</taxon>
    </lineage>
</organism>
<dbReference type="PANTHER" id="PTHR31605">
    <property type="entry name" value="GLYCEROL-3-PHOSPHATE O-ACYLTRANSFERASE 1"/>
    <property type="match status" value="1"/>
</dbReference>
<dbReference type="InterPro" id="IPR002123">
    <property type="entry name" value="Plipid/glycerol_acylTrfase"/>
</dbReference>
<keyword evidence="3" id="KW-0012">Acyltransferase</keyword>
<comment type="caution">
    <text evidence="3">The sequence shown here is derived from an EMBL/GenBank/DDBJ whole genome shotgun (WGS) entry which is preliminary data.</text>
</comment>
<proteinExistence type="predicted"/>
<dbReference type="PANTHER" id="PTHR31605:SF0">
    <property type="entry name" value="GLYCEROL-3-PHOSPHATE O-ACYLTRANSFERASE 1"/>
    <property type="match status" value="1"/>
</dbReference>
<evidence type="ECO:0000259" key="2">
    <source>
        <dbReference type="SMART" id="SM00563"/>
    </source>
</evidence>
<dbReference type="EMBL" id="JAEPDI010000001">
    <property type="protein sequence ID" value="MCG7938075.1"/>
    <property type="molecule type" value="Genomic_DNA"/>
</dbReference>
<feature type="transmembrane region" description="Helical" evidence="1">
    <location>
        <begin position="359"/>
        <end position="380"/>
    </location>
</feature>
<feature type="transmembrane region" description="Helical" evidence="1">
    <location>
        <begin position="386"/>
        <end position="406"/>
    </location>
</feature>
<accession>A0A9E4MZT0</accession>
<dbReference type="Pfam" id="PF01553">
    <property type="entry name" value="Acyltransferase"/>
    <property type="match status" value="1"/>
</dbReference>
<dbReference type="InterPro" id="IPR052744">
    <property type="entry name" value="GPAT/DAPAT"/>
</dbReference>
<dbReference type="SMART" id="SM00563">
    <property type="entry name" value="PlsC"/>
    <property type="match status" value="1"/>
</dbReference>
<dbReference type="GO" id="GO:0016287">
    <property type="term" value="F:glycerone-phosphate O-acyltransferase activity"/>
    <property type="evidence" value="ECO:0007669"/>
    <property type="project" value="TreeGrafter"/>
</dbReference>
<feature type="transmembrane region" description="Helical" evidence="1">
    <location>
        <begin position="311"/>
        <end position="338"/>
    </location>
</feature>